<gene>
    <name evidence="2" type="ORF">CCHR01_11098</name>
</gene>
<name>A0AAD9AIT9_9PEZI</name>
<organism evidence="2 3">
    <name type="scientific">Colletotrichum chrysophilum</name>
    <dbReference type="NCBI Taxonomy" id="1836956"/>
    <lineage>
        <taxon>Eukaryota</taxon>
        <taxon>Fungi</taxon>
        <taxon>Dikarya</taxon>
        <taxon>Ascomycota</taxon>
        <taxon>Pezizomycotina</taxon>
        <taxon>Sordariomycetes</taxon>
        <taxon>Hypocreomycetidae</taxon>
        <taxon>Glomerellales</taxon>
        <taxon>Glomerellaceae</taxon>
        <taxon>Colletotrichum</taxon>
        <taxon>Colletotrichum gloeosporioides species complex</taxon>
    </lineage>
</organism>
<reference evidence="2" key="1">
    <citation type="submission" date="2023-01" db="EMBL/GenBank/DDBJ databases">
        <title>Colletotrichum chrysophilum M932 genome sequence.</title>
        <authorList>
            <person name="Baroncelli R."/>
        </authorList>
    </citation>
    <scope>NUCLEOTIDE SEQUENCE</scope>
    <source>
        <strain evidence="2">M932</strain>
    </source>
</reference>
<comment type="caution">
    <text evidence="2">The sequence shown here is derived from an EMBL/GenBank/DDBJ whole genome shotgun (WGS) entry which is preliminary data.</text>
</comment>
<feature type="compositionally biased region" description="Polar residues" evidence="1">
    <location>
        <begin position="50"/>
        <end position="60"/>
    </location>
</feature>
<evidence type="ECO:0000313" key="2">
    <source>
        <dbReference type="EMBL" id="KAK1846259.1"/>
    </source>
</evidence>
<evidence type="ECO:0000313" key="3">
    <source>
        <dbReference type="Proteomes" id="UP001243330"/>
    </source>
</evidence>
<dbReference type="EMBL" id="JAQOWY010000242">
    <property type="protein sequence ID" value="KAK1846259.1"/>
    <property type="molecule type" value="Genomic_DNA"/>
</dbReference>
<evidence type="ECO:0000256" key="1">
    <source>
        <dbReference type="SAM" id="MobiDB-lite"/>
    </source>
</evidence>
<keyword evidence="3" id="KW-1185">Reference proteome</keyword>
<dbReference type="Proteomes" id="UP001243330">
    <property type="component" value="Unassembled WGS sequence"/>
</dbReference>
<dbReference type="AlphaFoldDB" id="A0AAD9AIT9"/>
<protein>
    <submittedName>
        <fullName evidence="2">Uncharacterized protein</fullName>
    </submittedName>
</protein>
<proteinExistence type="predicted"/>
<accession>A0AAD9AIT9</accession>
<feature type="region of interest" description="Disordered" evidence="1">
    <location>
        <begin position="43"/>
        <end position="80"/>
    </location>
</feature>
<sequence>MPGPRASRWVRRPVCREPAKLKRENALVAGKAIEDEWRDSLLDKGKRQATPRSTCATNNGGMAESSVALDGGGATRTGKTGQFIRSSKVVGLTPDGGLRKEKKCADCDDDWGVARKKRAEVMAMSMESIPFDHADDGLHLSFDALADAAAAVLPSRR</sequence>